<evidence type="ECO:0000256" key="5">
    <source>
        <dbReference type="SAM" id="MobiDB-lite"/>
    </source>
</evidence>
<dbReference type="PANTHER" id="PTHR44337">
    <property type="entry name" value="CARCINOEMBRYONIC ANTIGEN-RELATED CELL ADHESION MOLECULE 8"/>
    <property type="match status" value="1"/>
</dbReference>
<feature type="signal peptide" evidence="7">
    <location>
        <begin position="1"/>
        <end position="23"/>
    </location>
</feature>
<reference evidence="9" key="1">
    <citation type="submission" date="2022-06" db="EMBL/GenBank/DDBJ databases">
        <authorList>
            <person name="Berger JAMES D."/>
            <person name="Berger JAMES D."/>
        </authorList>
    </citation>
    <scope>NUCLEOTIDE SEQUENCE [LARGE SCALE GENOMIC DNA]</scope>
</reference>
<sequence>MWLAYWFFLTIAYVSSLFTNAKGDNIIDIKPHNERIITKIPAARELKNVFDNDRNTHGVFHAAVDQKVDLLVDLGGLYQIQLVEVVSDQPEKLNQSIRIGYGFNKNMTNHFGSPYNCSVKKTTTICVPACNEYDSSRPGFVGDSLLWSFQSSVEGWTRIYDLVIRGVPFDENRILKKNIGDITLLKPYVDHLVPSGAMESCQGLLWHLNDESTVDESSTLRATEDRNVTIYFGKTYSVTSVSLMTSKQEETPTEYILHFNGMESVTKTVNLQNDCTLDTDGAVAKEYTCLTSDLESYAFEYVTVNVRGLYKFHVYGVPFNYPEIELIPSKENDKSISDDLLQLSCIAKSCDSMISYEGGRHRKSSVGAASCPMNGHIIRCEYLDLLRLSLNNTERKELTNQGVVNTEISSIMSELKVLESSAEKLVVTVPRTHQYYGQYQCSCQTTDSKKSQLFSPSTSLKESDFDQDFVFQKSYIAVFVEENITPNGGFIELPENEQEGYFKFEIVGHSLLKNIHLEVTFMENGQAENRTEPLTLETTVQAFPDVKDDSEVWSIPAYKYELKEAWPDAVDDNLVTITWSVSKNPITDSQSVIKDIFRTLVISPSGENKIRAWVWQRDSQLLDIRAYHQLAENAEGSQPKTLILQRTGCSSEDESTVVASVHLEGGQCNTENDEIVKCIRTTHGQVIQFTLKDPSTSDVYKLMTKGEVDESSVDLVTSSALGETVKDDIKDAQLSMTIDAIQHDQETQETEMDATVHIGSKVIADNVACRPTYILLEFMEPKIETIKSKVSGKQTTFRVKLPANQKDVSLEMNLLVGSVDPTLAEGSVKESVKFVNPAYISAEIVADTQNEKIKWYGLPKMFNNLLIDYNAKVSGFVKACEQTKEFDLPVSHQETENGTVYEMMLKDIPDSTITRLGIAVEYTVTVTPIFKGFDEKLTSHGMASSLEFSMGRRGQTELKAPASGRYHSIQVQVKPSQTASCLNMETFKTQFTLRVIGEEAEYPDYISQVNYVPITTKSPDTMDMHNSVKSYKIENLLPGRRYELQAEVTYSSDNFKDAISEPVRLWTEDEVHVQTEEIFVSPGERVVINCTGSVGPSGASQKTLEWKTIDGSRLPEGSRSLKTQEAKSAPLWYAMESLIFDSVNKNHAGVYTCFIRPSISELMQKKVELHNVTVTVSDLELDMSSKVADLGEKIVVTCRTASPGQLDWILPSGGKVESVSEMKSDESNYEPYSVKKDDDTDDNADKTDGARLSAQLVLPKVDLTKAGKYVCLHSPSNNKQTFNVQMKEAVSLLKSSESSEESGKTFILVCSANLGSVEQSVVWYKKPNPSSPWLEITPTVQHVEHIKIVHENPEETPLSGLWISQLEGRNSPASTGEYMCTIQNPQAFRMTQMELGLQREEVSDFSQITHSTITVPVKPVLKITQPLKLKTGQVHVQCQGYPAHLKDRLQWVYIPSDDATKVIPIVHLNPKDEEPEQQNQEKQDSTEEKAIDELVGLTFHLSDSTLATWPGSAGPQILAQSAAIEHENSPKQLFTPERLNLVFDNTNAEKFSEGTLSCRYLRVKGVLPMDTDEAAASLSASGISQTNGEDEILEKSDISMKDLFDAKEDDGISVMSNSINESDDLLSDGERNETNKKSISVFIYINIIALLIIFMQNNNNNF</sequence>
<proteinExistence type="predicted"/>
<keyword evidence="6" id="KW-1133">Transmembrane helix</keyword>
<reference evidence="10" key="2">
    <citation type="submission" date="2023-11" db="UniProtKB">
        <authorList>
            <consortium name="WormBaseParasite"/>
        </authorList>
    </citation>
    <scope>IDENTIFICATION</scope>
</reference>
<keyword evidence="1 7" id="KW-0732">Signal</keyword>
<feature type="domain" description="Ig-like" evidence="8">
    <location>
        <begin position="1288"/>
        <end position="1396"/>
    </location>
</feature>
<dbReference type="SMART" id="SM00408">
    <property type="entry name" value="IGc2"/>
    <property type="match status" value="3"/>
</dbReference>
<feature type="transmembrane region" description="Helical" evidence="6">
    <location>
        <begin position="1638"/>
        <end position="1655"/>
    </location>
</feature>
<name>A0AA85JGN1_TRIRE</name>
<dbReference type="InterPro" id="IPR036179">
    <property type="entry name" value="Ig-like_dom_sf"/>
</dbReference>
<keyword evidence="2" id="KW-1015">Disulfide bond</keyword>
<organism evidence="9 10">
    <name type="scientific">Trichobilharzia regenti</name>
    <name type="common">Nasal bird schistosome</name>
    <dbReference type="NCBI Taxonomy" id="157069"/>
    <lineage>
        <taxon>Eukaryota</taxon>
        <taxon>Metazoa</taxon>
        <taxon>Spiralia</taxon>
        <taxon>Lophotrochozoa</taxon>
        <taxon>Platyhelminthes</taxon>
        <taxon>Trematoda</taxon>
        <taxon>Digenea</taxon>
        <taxon>Strigeidida</taxon>
        <taxon>Schistosomatoidea</taxon>
        <taxon>Schistosomatidae</taxon>
        <taxon>Trichobilharzia</taxon>
    </lineage>
</organism>
<dbReference type="Gene3D" id="2.60.40.10">
    <property type="entry name" value="Immunoglobulins"/>
    <property type="match status" value="1"/>
</dbReference>
<feature type="chain" id="PRO_5041727478" description="Ig-like domain-containing protein" evidence="7">
    <location>
        <begin position="24"/>
        <end position="1662"/>
    </location>
</feature>
<evidence type="ECO:0000256" key="1">
    <source>
        <dbReference type="ARBA" id="ARBA00022729"/>
    </source>
</evidence>
<dbReference type="SUPFAM" id="SSF48726">
    <property type="entry name" value="Immunoglobulin"/>
    <property type="match status" value="1"/>
</dbReference>
<evidence type="ECO:0000256" key="4">
    <source>
        <dbReference type="ARBA" id="ARBA00023319"/>
    </source>
</evidence>
<dbReference type="InterPro" id="IPR052598">
    <property type="entry name" value="IgSF_CEA-related"/>
</dbReference>
<protein>
    <recommendedName>
        <fullName evidence="8">Ig-like domain-containing protein</fullName>
    </recommendedName>
</protein>
<keyword evidence="9" id="KW-1185">Reference proteome</keyword>
<evidence type="ECO:0000259" key="8">
    <source>
        <dbReference type="PROSITE" id="PS50835"/>
    </source>
</evidence>
<keyword evidence="6" id="KW-0472">Membrane</keyword>
<evidence type="ECO:0000313" key="9">
    <source>
        <dbReference type="Proteomes" id="UP000050795"/>
    </source>
</evidence>
<keyword evidence="4" id="KW-0393">Immunoglobulin domain</keyword>
<evidence type="ECO:0000256" key="2">
    <source>
        <dbReference type="ARBA" id="ARBA00023157"/>
    </source>
</evidence>
<dbReference type="InterPro" id="IPR003598">
    <property type="entry name" value="Ig_sub2"/>
</dbReference>
<evidence type="ECO:0000256" key="3">
    <source>
        <dbReference type="ARBA" id="ARBA00023180"/>
    </source>
</evidence>
<evidence type="ECO:0000256" key="6">
    <source>
        <dbReference type="SAM" id="Phobius"/>
    </source>
</evidence>
<dbReference type="PANTHER" id="PTHR44337:SF20">
    <property type="entry name" value="CARCINOEMBRYONIC ANTIGEN-RELATED CELL ADHESION MOLECULE 5-RELATED"/>
    <property type="match status" value="1"/>
</dbReference>
<keyword evidence="3" id="KW-0325">Glycoprotein</keyword>
<dbReference type="PROSITE" id="PS50835">
    <property type="entry name" value="IG_LIKE"/>
    <property type="match status" value="2"/>
</dbReference>
<dbReference type="WBParaSite" id="TREG1_19280.1">
    <property type="protein sequence ID" value="TREG1_19280.1"/>
    <property type="gene ID" value="TREG1_19280"/>
</dbReference>
<dbReference type="Proteomes" id="UP000050795">
    <property type="component" value="Unassembled WGS sequence"/>
</dbReference>
<feature type="region of interest" description="Disordered" evidence="5">
    <location>
        <begin position="1219"/>
        <end position="1251"/>
    </location>
</feature>
<evidence type="ECO:0000256" key="7">
    <source>
        <dbReference type="SAM" id="SignalP"/>
    </source>
</evidence>
<dbReference type="InterPro" id="IPR007110">
    <property type="entry name" value="Ig-like_dom"/>
</dbReference>
<feature type="compositionally biased region" description="Basic and acidic residues" evidence="5">
    <location>
        <begin position="1233"/>
        <end position="1249"/>
    </location>
</feature>
<feature type="domain" description="Ig-like" evidence="8">
    <location>
        <begin position="1062"/>
        <end position="1168"/>
    </location>
</feature>
<keyword evidence="6" id="KW-0812">Transmembrane</keyword>
<accession>A0AA85JGN1</accession>
<dbReference type="InterPro" id="IPR013783">
    <property type="entry name" value="Ig-like_fold"/>
</dbReference>
<dbReference type="InterPro" id="IPR003599">
    <property type="entry name" value="Ig_sub"/>
</dbReference>
<evidence type="ECO:0000313" key="10">
    <source>
        <dbReference type="WBParaSite" id="TREG1_19280.1"/>
    </source>
</evidence>
<dbReference type="SMART" id="SM00409">
    <property type="entry name" value="IG"/>
    <property type="match status" value="3"/>
</dbReference>